<sequence length="340" mass="37473">MSGEAKPIRWGIIGCGNVTEVKSGPGFQQAPHSALVAVMRRDGAKAKDYAQRHGVPRWYDDAAALIADAEVDAVYVATPPSTHKQYALMSIAAGKPVYVEKPMALDHAECEAILRAGREANVPVFVAYYRRMLPRFHRVRELLFGEQAIGNPRVVNTVLYEPHHPRYHDRAKLPWHVLPEISGGGVFMDIGCHTLDILDWLFGPIVSAEGRAGNQLGAYPPEDTVAMSFAFDSGVLGTGLWNFDAYRHHDCIEVIGDKGNMRFATFGDGPIVVETKEGVREHRVANPAHIQQPLIETIVRELRGEKGVCPSTAESGARTTWVMDQVLRAYRRKTGQTIGA</sequence>
<dbReference type="SUPFAM" id="SSF55347">
    <property type="entry name" value="Glyceraldehyde-3-phosphate dehydrogenase-like, C-terminal domain"/>
    <property type="match status" value="1"/>
</dbReference>
<gene>
    <name evidence="4" type="ORF">SAMN02799615_02266</name>
</gene>
<dbReference type="InterPro" id="IPR055170">
    <property type="entry name" value="GFO_IDH_MocA-like_dom"/>
</dbReference>
<dbReference type="Pfam" id="PF01408">
    <property type="entry name" value="GFO_IDH_MocA"/>
    <property type="match status" value="1"/>
</dbReference>
<dbReference type="Gene3D" id="3.40.50.720">
    <property type="entry name" value="NAD(P)-binding Rossmann-like Domain"/>
    <property type="match status" value="1"/>
</dbReference>
<evidence type="ECO:0000256" key="1">
    <source>
        <dbReference type="ARBA" id="ARBA00023002"/>
    </source>
</evidence>
<evidence type="ECO:0000259" key="3">
    <source>
        <dbReference type="Pfam" id="PF22725"/>
    </source>
</evidence>
<dbReference type="Gene3D" id="3.30.360.10">
    <property type="entry name" value="Dihydrodipicolinate Reductase, domain 2"/>
    <property type="match status" value="1"/>
</dbReference>
<protein>
    <submittedName>
        <fullName evidence="4">Predicted dehydrogenase</fullName>
    </submittedName>
</protein>
<dbReference type="InterPro" id="IPR000683">
    <property type="entry name" value="Gfo/Idh/MocA-like_OxRdtase_N"/>
</dbReference>
<dbReference type="GO" id="GO:0016491">
    <property type="term" value="F:oxidoreductase activity"/>
    <property type="evidence" value="ECO:0007669"/>
    <property type="project" value="UniProtKB-KW"/>
</dbReference>
<dbReference type="PANTHER" id="PTHR43818">
    <property type="entry name" value="BCDNA.GH03377"/>
    <property type="match status" value="1"/>
</dbReference>
<dbReference type="Pfam" id="PF22725">
    <property type="entry name" value="GFO_IDH_MocA_C3"/>
    <property type="match status" value="1"/>
</dbReference>
<feature type="domain" description="GFO/IDH/MocA-like oxidoreductase" evidence="3">
    <location>
        <begin position="139"/>
        <end position="261"/>
    </location>
</feature>
<dbReference type="PANTHER" id="PTHR43818:SF11">
    <property type="entry name" value="BCDNA.GH03377"/>
    <property type="match status" value="1"/>
</dbReference>
<name>A0A1I2FG20_9GAMM</name>
<dbReference type="InterPro" id="IPR050463">
    <property type="entry name" value="Gfo/Idh/MocA_oxidrdct_glycsds"/>
</dbReference>
<evidence type="ECO:0000313" key="4">
    <source>
        <dbReference type="EMBL" id="SFF03697.1"/>
    </source>
</evidence>
<dbReference type="GO" id="GO:0000166">
    <property type="term" value="F:nucleotide binding"/>
    <property type="evidence" value="ECO:0007669"/>
    <property type="project" value="InterPro"/>
</dbReference>
<dbReference type="RefSeq" id="WP_026633605.1">
    <property type="nucleotide sequence ID" value="NZ_FONH01000006.1"/>
</dbReference>
<dbReference type="Proteomes" id="UP000199477">
    <property type="component" value="Unassembled WGS sequence"/>
</dbReference>
<organism evidence="4 5">
    <name type="scientific">Dyella marensis</name>
    <dbReference type="NCBI Taxonomy" id="500610"/>
    <lineage>
        <taxon>Bacteria</taxon>
        <taxon>Pseudomonadati</taxon>
        <taxon>Pseudomonadota</taxon>
        <taxon>Gammaproteobacteria</taxon>
        <taxon>Lysobacterales</taxon>
        <taxon>Rhodanobacteraceae</taxon>
        <taxon>Dyella</taxon>
    </lineage>
</organism>
<dbReference type="InterPro" id="IPR036291">
    <property type="entry name" value="NAD(P)-bd_dom_sf"/>
</dbReference>
<keyword evidence="1" id="KW-0560">Oxidoreductase</keyword>
<dbReference type="EMBL" id="FONH01000006">
    <property type="protein sequence ID" value="SFF03697.1"/>
    <property type="molecule type" value="Genomic_DNA"/>
</dbReference>
<reference evidence="5" key="1">
    <citation type="submission" date="2016-10" db="EMBL/GenBank/DDBJ databases">
        <authorList>
            <person name="Varghese N."/>
            <person name="Submissions S."/>
        </authorList>
    </citation>
    <scope>NUCLEOTIDE SEQUENCE [LARGE SCALE GENOMIC DNA]</scope>
    <source>
        <strain evidence="5">UNC178MFTsu3.1</strain>
    </source>
</reference>
<evidence type="ECO:0000313" key="5">
    <source>
        <dbReference type="Proteomes" id="UP000199477"/>
    </source>
</evidence>
<accession>A0A1I2FG20</accession>
<proteinExistence type="predicted"/>
<dbReference type="AlphaFoldDB" id="A0A1I2FG20"/>
<feature type="domain" description="Gfo/Idh/MocA-like oxidoreductase N-terminal" evidence="2">
    <location>
        <begin position="8"/>
        <end position="128"/>
    </location>
</feature>
<keyword evidence="5" id="KW-1185">Reference proteome</keyword>
<evidence type="ECO:0000259" key="2">
    <source>
        <dbReference type="Pfam" id="PF01408"/>
    </source>
</evidence>
<dbReference type="SUPFAM" id="SSF51735">
    <property type="entry name" value="NAD(P)-binding Rossmann-fold domains"/>
    <property type="match status" value="1"/>
</dbReference>
<dbReference type="STRING" id="500610.SAMN02799615_02266"/>